<dbReference type="GO" id="GO:0005975">
    <property type="term" value="P:carbohydrate metabolic process"/>
    <property type="evidence" value="ECO:0007669"/>
    <property type="project" value="InterPro"/>
</dbReference>
<dbReference type="InterPro" id="IPR036026">
    <property type="entry name" value="Seven-hairpin_glycosidases"/>
</dbReference>
<evidence type="ECO:0000256" key="7">
    <source>
        <dbReference type="RuleBase" id="RU361193"/>
    </source>
</evidence>
<evidence type="ECO:0000256" key="2">
    <source>
        <dbReference type="ARBA" id="ARBA00007658"/>
    </source>
</evidence>
<dbReference type="InterPro" id="IPR012341">
    <property type="entry name" value="6hp_glycosidase-like_sf"/>
</dbReference>
<dbReference type="SUPFAM" id="SSF48225">
    <property type="entry name" value="Seven-hairpin glycosidases"/>
    <property type="match status" value="1"/>
</dbReference>
<feature type="active site" evidence="5">
    <location>
        <position position="418"/>
    </location>
</feature>
<feature type="binding site" evidence="6">
    <location>
        <position position="504"/>
    </location>
    <ligand>
        <name>Ca(2+)</name>
        <dbReference type="ChEBI" id="CHEBI:29108"/>
    </ligand>
</feature>
<comment type="caution">
    <text evidence="9">The sequence shown here is derived from an EMBL/GenBank/DDBJ whole genome shotgun (WGS) entry which is preliminary data.</text>
</comment>
<evidence type="ECO:0000256" key="6">
    <source>
        <dbReference type="PIRSR" id="PIRSR601382-2"/>
    </source>
</evidence>
<dbReference type="OrthoDB" id="8118055at2759"/>
<feature type="signal peptide" evidence="8">
    <location>
        <begin position="1"/>
        <end position="20"/>
    </location>
</feature>
<dbReference type="GO" id="GO:1904380">
    <property type="term" value="P:endoplasmic reticulum mannose trimming"/>
    <property type="evidence" value="ECO:0007669"/>
    <property type="project" value="InterPro"/>
</dbReference>
<reference evidence="9 10" key="1">
    <citation type="submission" date="2016-08" db="EMBL/GenBank/DDBJ databases">
        <title>Draft genome sequence of allopolyploid Zygosaccharomyces rouxii.</title>
        <authorList>
            <person name="Watanabe J."/>
            <person name="Uehara K."/>
            <person name="Mogi Y."/>
            <person name="Tsukioka Y."/>
        </authorList>
    </citation>
    <scope>NUCLEOTIDE SEQUENCE [LARGE SCALE GENOMIC DNA]</scope>
    <source>
        <strain evidence="9 10">NBRC 110957</strain>
    </source>
</reference>
<evidence type="ECO:0000256" key="8">
    <source>
        <dbReference type="SAM" id="SignalP"/>
    </source>
</evidence>
<keyword evidence="8" id="KW-0732">Signal</keyword>
<evidence type="ECO:0000313" key="9">
    <source>
        <dbReference type="EMBL" id="GAV55390.1"/>
    </source>
</evidence>
<evidence type="ECO:0000256" key="3">
    <source>
        <dbReference type="ARBA" id="ARBA00022824"/>
    </source>
</evidence>
<evidence type="ECO:0000256" key="1">
    <source>
        <dbReference type="ARBA" id="ARBA00004240"/>
    </source>
</evidence>
<dbReference type="PANTHER" id="PTHR45679">
    <property type="entry name" value="ER DEGRADATION-ENHANCING ALPHA-MANNOSIDASE-LIKE PROTEIN 2"/>
    <property type="match status" value="1"/>
</dbReference>
<dbReference type="GO" id="GO:0036503">
    <property type="term" value="P:ERAD pathway"/>
    <property type="evidence" value="ECO:0007669"/>
    <property type="project" value="UniProtKB-ARBA"/>
</dbReference>
<evidence type="ECO:0000313" key="10">
    <source>
        <dbReference type="Proteomes" id="UP000187013"/>
    </source>
</evidence>
<keyword evidence="4" id="KW-0325">Glycoprotein</keyword>
<dbReference type="EMBL" id="BDGX01000048">
    <property type="protein sequence ID" value="GAV55390.1"/>
    <property type="molecule type" value="Genomic_DNA"/>
</dbReference>
<dbReference type="EC" id="3.2.1.-" evidence="7"/>
<evidence type="ECO:0000256" key="4">
    <source>
        <dbReference type="ARBA" id="ARBA00023180"/>
    </source>
</evidence>
<dbReference type="InterPro" id="IPR001382">
    <property type="entry name" value="Glyco_hydro_47"/>
</dbReference>
<dbReference type="GO" id="GO:0005509">
    <property type="term" value="F:calcium ion binding"/>
    <property type="evidence" value="ECO:0007669"/>
    <property type="project" value="InterPro"/>
</dbReference>
<dbReference type="GO" id="GO:0016020">
    <property type="term" value="C:membrane"/>
    <property type="evidence" value="ECO:0007669"/>
    <property type="project" value="InterPro"/>
</dbReference>
<dbReference type="Pfam" id="PF01532">
    <property type="entry name" value="Glyco_hydro_47"/>
    <property type="match status" value="1"/>
</dbReference>
<organism evidence="9 10">
    <name type="scientific">Zygosaccharomyces rouxii</name>
    <dbReference type="NCBI Taxonomy" id="4956"/>
    <lineage>
        <taxon>Eukaryota</taxon>
        <taxon>Fungi</taxon>
        <taxon>Dikarya</taxon>
        <taxon>Ascomycota</taxon>
        <taxon>Saccharomycotina</taxon>
        <taxon>Saccharomycetes</taxon>
        <taxon>Saccharomycetales</taxon>
        <taxon>Saccharomycetaceae</taxon>
        <taxon>Zygosaccharomyces</taxon>
    </lineage>
</organism>
<dbReference type="Gene3D" id="1.50.10.10">
    <property type="match status" value="1"/>
</dbReference>
<feature type="active site" evidence="5">
    <location>
        <position position="290"/>
    </location>
</feature>
<name>A0A1Q3AIC2_ZYGRO</name>
<dbReference type="InterPro" id="IPR044674">
    <property type="entry name" value="EDEM1/2/3"/>
</dbReference>
<dbReference type="GO" id="GO:0044322">
    <property type="term" value="C:endoplasmic reticulum quality control compartment"/>
    <property type="evidence" value="ECO:0007669"/>
    <property type="project" value="GOC"/>
</dbReference>
<keyword evidence="6" id="KW-0106">Calcium</keyword>
<comment type="subcellular location">
    <subcellularLocation>
        <location evidence="1">Endoplasmic reticulum</location>
    </subcellularLocation>
</comment>
<gene>
    <name evidence="9" type="ORF">ZYGR_0AV00210</name>
</gene>
<comment type="cofactor">
    <cofactor evidence="6">
        <name>Ca(2+)</name>
        <dbReference type="ChEBI" id="CHEBI:29108"/>
    </cofactor>
</comment>
<keyword evidence="6" id="KW-0479">Metal-binding</keyword>
<comment type="similarity">
    <text evidence="2 7">Belongs to the glycosyl hydrolase 47 family.</text>
</comment>
<accession>A0A1Q3AIC2</accession>
<dbReference type="PRINTS" id="PR00747">
    <property type="entry name" value="GLYHDRLASE47"/>
</dbReference>
<dbReference type="AlphaFoldDB" id="A0A1Q3AIC2"/>
<feature type="active site" description="Proton donor" evidence="5">
    <location>
        <position position="146"/>
    </location>
</feature>
<feature type="chain" id="PRO_5012207952" description="alpha-1,2-Mannosidase" evidence="8">
    <location>
        <begin position="21"/>
        <end position="812"/>
    </location>
</feature>
<keyword evidence="7" id="KW-0378">Hydrolase</keyword>
<proteinExistence type="inferred from homology"/>
<keyword evidence="3" id="KW-0256">Endoplasmic reticulum</keyword>
<dbReference type="PANTHER" id="PTHR45679:SF5">
    <property type="entry name" value="ER DEGRADATION-ENHANCING ALPHA-MANNOSIDASE-LIKE PROTEIN 1"/>
    <property type="match status" value="1"/>
</dbReference>
<dbReference type="Proteomes" id="UP000187013">
    <property type="component" value="Unassembled WGS sequence"/>
</dbReference>
<dbReference type="GO" id="GO:0004571">
    <property type="term" value="F:mannosyl-oligosaccharide 1,2-alpha-mannosidase activity"/>
    <property type="evidence" value="ECO:0007669"/>
    <property type="project" value="InterPro"/>
</dbReference>
<sequence length="812" mass="94314">MLYTLVWIWAILPISCWVQASQEHFNTHSNDKELRFEKYSFNRFELKHYREQVKDLFNFAHENYLQKGYPYDELRPIACIPKTRNFEDPDDEITNDVLGNFSVTLVDSLTTLAVMSDRPKFAEMVKLIEETFPNKFDIDSTVQVFETTIRIVGGLISAHLYATDPSKNVYLGGEYKGSLLQLAKDMADRLLPSYLTLTGLPVPRINLRRKFDPISIEIVSENNAAAMASPIFEFTMLSYLTLDSKYADVTRYAMNKTWSLRSDLQLLPMSFNPQTGQCYSQISGVGASIDSFYEYALKSALLFNDDGLLQIWQDAYNALNTNSRADWFYTNVQSNTGQLQTLWVDSLSAFFPGLQVLAGDVEDAMLKHMLALKLWNTFGGIPERWEFQSLASFDGNNDFSVEDLKTLVPLEWYPLRPEFVESTYFLYRATRDPFYLNVGVTILESLETRFKHECGFGGFQDVTTGEPQDRMETFILSETLKYLYLLFDVDNELHHTRDNVLFSTEAHPMWLTPEMINNYNQNRYFNDTIYKEHLRTCRKRDRSSTFNENERSFVGGKLLRFAKSFFTASQKPTENVKAAPKPEVEEESGVEKPSVYEQMCFPADIAHTDKPEWLHSQILSHFDRLFEIDRRYNSTLIRPKHMRNEVPMELQQEFYEKWAHYKFSRSRPMPSTESLEIVLDLPGECQLMRLPDGSIHRDTLGGRTKIRLEQIEPGKMDVYGRILDPQLFMSARRKDLFKSTCDKVDKLYTPTILYRATVLNGIYLPEDANLTINQETVFKTKSEENTFRNLFGQNSYNQLMLECIPIINLLMQ</sequence>
<keyword evidence="7" id="KW-0326">Glycosidase</keyword>
<evidence type="ECO:0000256" key="5">
    <source>
        <dbReference type="PIRSR" id="PIRSR601382-1"/>
    </source>
</evidence>
<feature type="active site" description="Proton donor" evidence="5">
    <location>
        <position position="383"/>
    </location>
</feature>
<protein>
    <recommendedName>
        <fullName evidence="7">alpha-1,2-Mannosidase</fullName>
        <ecNumber evidence="7">3.2.1.-</ecNumber>
    </recommendedName>
</protein>